<protein>
    <recommendedName>
        <fullName evidence="2">PKD domain-containing protein</fullName>
    </recommendedName>
</protein>
<sequence>MKGKAIISAMAAIMVVSVLAAMVGSVGAHSVGGEYNIIEMTPFPQKVLIGQDLDFSIGWGTEIVTVSRVRGGVVEWSITADTNNQLKVSEAETQWTKDGAFFVNFLNPTTYDAQLSVSEPIMPLELKVGTRKVSSIAVGTSLTIDTAGMNLFAEDRVDLVIIGPDGQIKYDEMNDQQFTNISVAQLISYYGDNNFETAGWSLGDYTFQIKTRSDVACGLEAESAIQELKIEIGKIAIAAETTTTVELTTVKLTVTGVADDPIKVEASPLSRCVMFKEGIDDTPTGANYHGNWFTDTIDADGIRRYAVEFYDTGTYTIKVTVTDGDRAGDSDTVDITVLEKEVTFDLPSTVVIGDRITIKGTSTSGTSVSVYIDDTLYRKLVNIVIDYGDFSQEVKTTDIGMDVPGIVNLKAWIDCDKAEGEERPTRSPDGVTNVLMLAPWLTASLSTDSIDQEGDFIVSGTAPGLTDVTLLCVPPKGGGGKSLLDKWMTGLSPRKASVSRTDNTFSKKMTVQEDADSGVYYLIVLSSGMDGVWGMTGQENLEAALDRKYHISSLTCEGISSICTKTQDQVVAILEDLTQTPGSDDLMQILTLKVGDIDSLTLNPIADVVVGDPLVVNGKTSRKYGSIIWLTVKKLYYEIAPQAAIATDNTFSATFNTTGAQPGTYTVKANDGYGYTTSTSVNIIAEAPP</sequence>
<evidence type="ECO:0008006" key="2">
    <source>
        <dbReference type="Google" id="ProtNLM"/>
    </source>
</evidence>
<name>A0A7H1D0H2_UNCAG</name>
<reference evidence="1" key="1">
    <citation type="journal article" date="2004" name="Science">
        <title>Reverse methanogenesis: testing the hypothesis with environmental genomics.</title>
        <authorList>
            <person name="Hallam S.J."/>
            <person name="Putnam N."/>
            <person name="Preston C.M."/>
            <person name="Detter J.C."/>
            <person name="Rokhsar D."/>
            <person name="Richardson P.M."/>
            <person name="DeLong E.F."/>
        </authorList>
    </citation>
    <scope>NUCLEOTIDE SEQUENCE</scope>
</reference>
<dbReference type="EMBL" id="AY714843">
    <property type="protein sequence ID" value="QNS30079.1"/>
    <property type="molecule type" value="Genomic_DNA"/>
</dbReference>
<evidence type="ECO:0000313" key="1">
    <source>
        <dbReference type="EMBL" id="QNS30079.1"/>
    </source>
</evidence>
<accession>A0A7H1D0H2</accession>
<proteinExistence type="predicted"/>
<dbReference type="AlphaFoldDB" id="A0A7H1D0H2"/>
<gene>
    <name evidence="1" type="ORF">GZ26G2_52</name>
</gene>
<organism evidence="1">
    <name type="scientific">Uncultured archaeon GZfos26G2</name>
    <dbReference type="NCBI Taxonomy" id="3386331"/>
    <lineage>
        <taxon>Archaea</taxon>
        <taxon>Methanobacteriati</taxon>
        <taxon>Methanobacteriota</taxon>
        <taxon>Stenosarchaea group</taxon>
        <taxon>Methanomicrobia</taxon>
        <taxon>Candidatus Methanophagales</taxon>
        <taxon>Candidatus Methanophagaceae</taxon>
        <taxon>Candidatus Methanophaga</taxon>
    </lineage>
</organism>